<dbReference type="EMBL" id="BT136249">
    <property type="protein sequence ID" value="AFK36044.1"/>
    <property type="molecule type" value="mRNA"/>
</dbReference>
<evidence type="ECO:0008006" key="3">
    <source>
        <dbReference type="Google" id="ProtNLM"/>
    </source>
</evidence>
<sequence length="59" mass="6708">MRISIMEKPLLSFVVIHLKTSILWSVFLWKKVICQALMLNSSANSMLLLSVVAHVQPKN</sequence>
<name>I3S702_MEDTR</name>
<evidence type="ECO:0000313" key="2">
    <source>
        <dbReference type="EMBL" id="AFK36044.1"/>
    </source>
</evidence>
<proteinExistence type="evidence at transcript level"/>
<organism evidence="2">
    <name type="scientific">Medicago truncatula</name>
    <name type="common">Barrel medic</name>
    <name type="synonym">Medicago tribuloides</name>
    <dbReference type="NCBI Taxonomy" id="3880"/>
    <lineage>
        <taxon>Eukaryota</taxon>
        <taxon>Viridiplantae</taxon>
        <taxon>Streptophyta</taxon>
        <taxon>Embryophyta</taxon>
        <taxon>Tracheophyta</taxon>
        <taxon>Spermatophyta</taxon>
        <taxon>Magnoliopsida</taxon>
        <taxon>eudicotyledons</taxon>
        <taxon>Gunneridae</taxon>
        <taxon>Pentapetalae</taxon>
        <taxon>rosids</taxon>
        <taxon>fabids</taxon>
        <taxon>Fabales</taxon>
        <taxon>Fabaceae</taxon>
        <taxon>Papilionoideae</taxon>
        <taxon>50 kb inversion clade</taxon>
        <taxon>NPAAA clade</taxon>
        <taxon>Hologalegina</taxon>
        <taxon>IRL clade</taxon>
        <taxon>Trifolieae</taxon>
        <taxon>Medicago</taxon>
    </lineage>
</organism>
<protein>
    <recommendedName>
        <fullName evidence="3">Transmembrane protein</fullName>
    </recommendedName>
</protein>
<feature type="transmembrane region" description="Helical" evidence="1">
    <location>
        <begin position="9"/>
        <end position="29"/>
    </location>
</feature>
<keyword evidence="1" id="KW-0472">Membrane</keyword>
<dbReference type="AlphaFoldDB" id="I3S702"/>
<reference evidence="2" key="1">
    <citation type="submission" date="2012-05" db="EMBL/GenBank/DDBJ databases">
        <authorList>
            <person name="Krishnakumar V."/>
            <person name="Cheung F."/>
            <person name="Xiao Y."/>
            <person name="Chan A."/>
            <person name="Moskal W.A."/>
            <person name="Town C.D."/>
        </authorList>
    </citation>
    <scope>NUCLEOTIDE SEQUENCE</scope>
</reference>
<keyword evidence="1" id="KW-1133">Transmembrane helix</keyword>
<accession>I3S702</accession>
<keyword evidence="1" id="KW-0812">Transmembrane</keyword>
<evidence type="ECO:0000256" key="1">
    <source>
        <dbReference type="SAM" id="Phobius"/>
    </source>
</evidence>